<sequence>MKRCKQTRFGLLRSRRASERRSLRRTSAAFEVPTSRLKTQSSAGEEQRFGSAMADCPKTIRFPQTQDIKFSHNPFQTPRGTGRA</sequence>
<organism evidence="2 3">
    <name type="scientific">Cirrhinus molitorella</name>
    <name type="common">mud carp</name>
    <dbReference type="NCBI Taxonomy" id="172907"/>
    <lineage>
        <taxon>Eukaryota</taxon>
        <taxon>Metazoa</taxon>
        <taxon>Chordata</taxon>
        <taxon>Craniata</taxon>
        <taxon>Vertebrata</taxon>
        <taxon>Euteleostomi</taxon>
        <taxon>Actinopterygii</taxon>
        <taxon>Neopterygii</taxon>
        <taxon>Teleostei</taxon>
        <taxon>Ostariophysi</taxon>
        <taxon>Cypriniformes</taxon>
        <taxon>Cyprinidae</taxon>
        <taxon>Labeoninae</taxon>
        <taxon>Labeonini</taxon>
        <taxon>Cirrhinus</taxon>
    </lineage>
</organism>
<gene>
    <name evidence="2" type="ORF">QQF64_021498</name>
</gene>
<keyword evidence="3" id="KW-1185">Reference proteome</keyword>
<feature type="region of interest" description="Disordered" evidence="1">
    <location>
        <begin position="15"/>
        <end position="84"/>
    </location>
</feature>
<protein>
    <submittedName>
        <fullName evidence="2">Uncharacterized protein</fullName>
    </submittedName>
</protein>
<reference evidence="2 3" key="1">
    <citation type="submission" date="2023-09" db="EMBL/GenBank/DDBJ databases">
        <authorList>
            <person name="Wang M."/>
        </authorList>
    </citation>
    <scope>NUCLEOTIDE SEQUENCE [LARGE SCALE GENOMIC DNA]</scope>
    <source>
        <strain evidence="2">GT-2023</strain>
        <tissue evidence="2">Liver</tissue>
    </source>
</reference>
<accession>A0ABR3L5H8</accession>
<dbReference type="EMBL" id="JAYMGO010000024">
    <property type="protein sequence ID" value="KAL1248180.1"/>
    <property type="molecule type" value="Genomic_DNA"/>
</dbReference>
<evidence type="ECO:0000313" key="3">
    <source>
        <dbReference type="Proteomes" id="UP001558613"/>
    </source>
</evidence>
<evidence type="ECO:0000256" key="1">
    <source>
        <dbReference type="SAM" id="MobiDB-lite"/>
    </source>
</evidence>
<proteinExistence type="predicted"/>
<evidence type="ECO:0000313" key="2">
    <source>
        <dbReference type="EMBL" id="KAL1248180.1"/>
    </source>
</evidence>
<dbReference type="Proteomes" id="UP001558613">
    <property type="component" value="Unassembled WGS sequence"/>
</dbReference>
<feature type="compositionally biased region" description="Polar residues" evidence="1">
    <location>
        <begin position="62"/>
        <end position="84"/>
    </location>
</feature>
<name>A0ABR3L5H8_9TELE</name>
<comment type="caution">
    <text evidence="2">The sequence shown here is derived from an EMBL/GenBank/DDBJ whole genome shotgun (WGS) entry which is preliminary data.</text>
</comment>